<name>A0A517NAS6_9BACT</name>
<protein>
    <submittedName>
        <fullName evidence="2">Uncharacterized protein</fullName>
    </submittedName>
</protein>
<dbReference type="AlphaFoldDB" id="A0A517NAS6"/>
<evidence type="ECO:0000313" key="3">
    <source>
        <dbReference type="Proteomes" id="UP000318538"/>
    </source>
</evidence>
<dbReference type="KEGG" id="rlc:K227x_26270"/>
<organism evidence="2 3">
    <name type="scientific">Rubripirellula lacrimiformis</name>
    <dbReference type="NCBI Taxonomy" id="1930273"/>
    <lineage>
        <taxon>Bacteria</taxon>
        <taxon>Pseudomonadati</taxon>
        <taxon>Planctomycetota</taxon>
        <taxon>Planctomycetia</taxon>
        <taxon>Pirellulales</taxon>
        <taxon>Pirellulaceae</taxon>
        <taxon>Rubripirellula</taxon>
    </lineage>
</organism>
<dbReference type="Proteomes" id="UP000318538">
    <property type="component" value="Chromosome"/>
</dbReference>
<dbReference type="RefSeq" id="WP_145169772.1">
    <property type="nucleotide sequence ID" value="NZ_CP036525.1"/>
</dbReference>
<dbReference type="OrthoDB" id="245675at2"/>
<evidence type="ECO:0000313" key="2">
    <source>
        <dbReference type="EMBL" id="QDT04237.1"/>
    </source>
</evidence>
<sequence>MSYEKTLGLSLEPVSAHVVATGKAIDKTPVDGTKTVPPAVVCVSTTQKRLQLDQWFPASPIGSGELWPPESRVADGFSRRMPIGLLWDLARREQVWKVDTETSIDPMEAIGQAAADSVREFGSPHSVGLVIPNSLKQDQQQTLLNVLSGTGIKWRLSWLPIAAATYWIDRFIGQDIGKFLRDKQATSSSRQPVGQIHCFHLGLFGCEHSLIELIAEPDAGKKTIIPARKRTSKNKGANTSYLAGFMSDLLLEQVNNAVPGEAMPNAWRQMWATPWIKRKLANWKGQPHRMDSAECPPTYDPEVITGMPQSNSTMVDCQGIAWPTIALRDAKQWIEGILQQTARENRQIDGAIVTGELASIRIGGKTLGELFVGRHVSPSQICVAGHTGPDDLLATGAAEQCRRIDNGEPSFLTKLPLLRTVISRTGEPEWISLLSEDDAYVMGGKRWARSEPVTGLSIPSGKVLTLAIDHEDLEKVRESQIAIPSSYKPNQRAELHVAITPGQGNARVELRTTGMARTRHPVVADLSHMAKYENVDGKTLDAKEYLADYPRLAPSLLPRLSNLNKWIKVKSEARILLNSLPSTWTANLIGEVRTSLREKYNSAQNNNAEQGRNTTAIGSNGRPPDDDMDTLRKIVDGCLTVIHRPNVDNFLRETALRCIAYTSFTSPELESFIDKRLVTGSLSDDAELRVVGNCLRSPETIARFLENCDRHRNSIELNPHQTRAIAELTSYRAEALRYVSETTASNIFRSVTRAFENSNSYGGIDFRYRTMSVAFMLRRRIFDESFVPNDSDAAIRVKEKCIHVLDGIHSQRINVMGGSVNLPAVMRQLIKYIDRKGRGPFLWSA</sequence>
<gene>
    <name evidence="2" type="ORF">K227x_26270</name>
</gene>
<evidence type="ECO:0000256" key="1">
    <source>
        <dbReference type="SAM" id="MobiDB-lite"/>
    </source>
</evidence>
<feature type="compositionally biased region" description="Polar residues" evidence="1">
    <location>
        <begin position="602"/>
        <end position="618"/>
    </location>
</feature>
<feature type="region of interest" description="Disordered" evidence="1">
    <location>
        <begin position="602"/>
        <end position="626"/>
    </location>
</feature>
<dbReference type="EMBL" id="CP036525">
    <property type="protein sequence ID" value="QDT04237.1"/>
    <property type="molecule type" value="Genomic_DNA"/>
</dbReference>
<accession>A0A517NAS6</accession>
<keyword evidence="3" id="KW-1185">Reference proteome</keyword>
<reference evidence="2 3" key="1">
    <citation type="submission" date="2019-02" db="EMBL/GenBank/DDBJ databases">
        <title>Deep-cultivation of Planctomycetes and their phenomic and genomic characterization uncovers novel biology.</title>
        <authorList>
            <person name="Wiegand S."/>
            <person name="Jogler M."/>
            <person name="Boedeker C."/>
            <person name="Pinto D."/>
            <person name="Vollmers J."/>
            <person name="Rivas-Marin E."/>
            <person name="Kohn T."/>
            <person name="Peeters S.H."/>
            <person name="Heuer A."/>
            <person name="Rast P."/>
            <person name="Oberbeckmann S."/>
            <person name="Bunk B."/>
            <person name="Jeske O."/>
            <person name="Meyerdierks A."/>
            <person name="Storesund J.E."/>
            <person name="Kallscheuer N."/>
            <person name="Luecker S."/>
            <person name="Lage O.M."/>
            <person name="Pohl T."/>
            <person name="Merkel B.J."/>
            <person name="Hornburger P."/>
            <person name="Mueller R.-W."/>
            <person name="Bruemmer F."/>
            <person name="Labrenz M."/>
            <person name="Spormann A.M."/>
            <person name="Op den Camp H."/>
            <person name="Overmann J."/>
            <person name="Amann R."/>
            <person name="Jetten M.S.M."/>
            <person name="Mascher T."/>
            <person name="Medema M.H."/>
            <person name="Devos D.P."/>
            <person name="Kaster A.-K."/>
            <person name="Ovreas L."/>
            <person name="Rohde M."/>
            <person name="Galperin M.Y."/>
            <person name="Jogler C."/>
        </authorList>
    </citation>
    <scope>NUCLEOTIDE SEQUENCE [LARGE SCALE GENOMIC DNA]</scope>
    <source>
        <strain evidence="2 3">K22_7</strain>
    </source>
</reference>
<proteinExistence type="predicted"/>